<dbReference type="PANTHER" id="PTHR33568:SF3">
    <property type="entry name" value="DNA-DIRECTED DNA POLYMERASE"/>
    <property type="match status" value="1"/>
</dbReference>
<dbReference type="Proteomes" id="UP000887577">
    <property type="component" value="Unplaced"/>
</dbReference>
<dbReference type="PANTHER" id="PTHR33568">
    <property type="entry name" value="DNA POLYMERASE"/>
    <property type="match status" value="1"/>
</dbReference>
<evidence type="ECO:0000256" key="1">
    <source>
        <dbReference type="ARBA" id="ARBA00005755"/>
    </source>
</evidence>
<dbReference type="GO" id="GO:0003677">
    <property type="term" value="F:DNA binding"/>
    <property type="evidence" value="ECO:0007669"/>
    <property type="project" value="UniProtKB-KW"/>
</dbReference>
<dbReference type="SUPFAM" id="SSF53098">
    <property type="entry name" value="Ribonuclease H-like"/>
    <property type="match status" value="1"/>
</dbReference>
<dbReference type="EC" id="2.7.7.7" evidence="2"/>
<dbReference type="SUPFAM" id="SSF56672">
    <property type="entry name" value="DNA/RNA polymerases"/>
    <property type="match status" value="1"/>
</dbReference>
<evidence type="ECO:0000313" key="11">
    <source>
        <dbReference type="WBParaSite" id="PSU_v2.g2131.t1"/>
    </source>
</evidence>
<keyword evidence="4" id="KW-0548">Nucleotidyltransferase</keyword>
<proteinExistence type="inferred from homology"/>
<dbReference type="WBParaSite" id="PSU_v2.g2131.t1">
    <property type="protein sequence ID" value="PSU_v2.g2131.t1"/>
    <property type="gene ID" value="PSU_v2.g2131"/>
</dbReference>
<evidence type="ECO:0000259" key="9">
    <source>
        <dbReference type="Pfam" id="PF03175"/>
    </source>
</evidence>
<evidence type="ECO:0000256" key="3">
    <source>
        <dbReference type="ARBA" id="ARBA00022679"/>
    </source>
</evidence>
<organism evidence="10 11">
    <name type="scientific">Panagrolaimus superbus</name>
    <dbReference type="NCBI Taxonomy" id="310955"/>
    <lineage>
        <taxon>Eukaryota</taxon>
        <taxon>Metazoa</taxon>
        <taxon>Ecdysozoa</taxon>
        <taxon>Nematoda</taxon>
        <taxon>Chromadorea</taxon>
        <taxon>Rhabditida</taxon>
        <taxon>Tylenchina</taxon>
        <taxon>Panagrolaimomorpha</taxon>
        <taxon>Panagrolaimoidea</taxon>
        <taxon>Panagrolaimidae</taxon>
        <taxon>Panagrolaimus</taxon>
    </lineage>
</organism>
<dbReference type="InterPro" id="IPR012337">
    <property type="entry name" value="RNaseH-like_sf"/>
</dbReference>
<evidence type="ECO:0000256" key="7">
    <source>
        <dbReference type="ARBA" id="ARBA00023125"/>
    </source>
</evidence>
<keyword evidence="5" id="KW-0235">DNA replication</keyword>
<dbReference type="GO" id="GO:0003887">
    <property type="term" value="F:DNA-directed DNA polymerase activity"/>
    <property type="evidence" value="ECO:0007669"/>
    <property type="project" value="UniProtKB-KW"/>
</dbReference>
<dbReference type="Gene3D" id="3.30.420.10">
    <property type="entry name" value="Ribonuclease H-like superfamily/Ribonuclease H"/>
    <property type="match status" value="1"/>
</dbReference>
<dbReference type="AlphaFoldDB" id="A0A914YNW5"/>
<feature type="domain" description="DNA-directed DNA polymerase family B mitochondria/virus" evidence="9">
    <location>
        <begin position="433"/>
        <end position="624"/>
    </location>
</feature>
<dbReference type="InterPro" id="IPR036397">
    <property type="entry name" value="RNaseH_sf"/>
</dbReference>
<reference evidence="11" key="1">
    <citation type="submission" date="2022-11" db="UniProtKB">
        <authorList>
            <consortium name="WormBaseParasite"/>
        </authorList>
    </citation>
    <scope>IDENTIFICATION</scope>
</reference>
<evidence type="ECO:0000256" key="2">
    <source>
        <dbReference type="ARBA" id="ARBA00012417"/>
    </source>
</evidence>
<evidence type="ECO:0000256" key="6">
    <source>
        <dbReference type="ARBA" id="ARBA00022932"/>
    </source>
</evidence>
<evidence type="ECO:0000256" key="5">
    <source>
        <dbReference type="ARBA" id="ARBA00022705"/>
    </source>
</evidence>
<keyword evidence="6" id="KW-0239">DNA-directed DNA polymerase</keyword>
<dbReference type="Gene3D" id="3.40.960.10">
    <property type="entry name" value="VSR Endonuclease"/>
    <property type="match status" value="1"/>
</dbReference>
<accession>A0A914YNW5</accession>
<dbReference type="InterPro" id="IPR043502">
    <property type="entry name" value="DNA/RNA_pol_sf"/>
</dbReference>
<dbReference type="GO" id="GO:0006260">
    <property type="term" value="P:DNA replication"/>
    <property type="evidence" value="ECO:0007669"/>
    <property type="project" value="UniProtKB-KW"/>
</dbReference>
<dbReference type="GO" id="GO:0042575">
    <property type="term" value="C:DNA polymerase complex"/>
    <property type="evidence" value="ECO:0007669"/>
    <property type="project" value="UniProtKB-ARBA"/>
</dbReference>
<sequence length="967" mass="112245">MGKSKRSHIYTVSPEVPDIFAPLMACFISYSVRVSIDKNCHDSRALTTPGPMIWKLLVFLYQLDLVEYKTWQRKYNLAQRKDKIMERILKPDKSLMTPLEQMTFFADFASNLGPQIVCYLFKQNGDKPIATTNDEHRGEMNIPVILLNNGQYAGTSINNIYTEKWQHFCYACNEQYHDKSRHWSKCPQRCRIKIRKRKAAIDIFQEEEEEDQNISSLYKKFKRLSLMDRNVKRLNLNDEDPMDEKAMNDAIMEDMNELDDLDETQDVYNFTGEEDSSNDDFFTEDEIMDYFCQDKTPCDRDNPGYESSEITRVLPIYPIFSLPTGEMYSNLDGYSKENESYLPDYFQGKSAESSEIHICNVAGVLIRCSDCIEDINGEKPCRYCESEELGIIREKMWASIPNCPEDVDFVKNPIDALRDYLIKLTELQTISRMIVYSHNGSRFDSHFLIKSFTAEGFTPKLKMKGLTIFEAEIRPNGVVKKKILLRDTYKIIPIGLKHFNKTFDLPENVFKFDFGHLFNKIINYSKVLNSLPSKGYYGYNAMTLKEKAAFDKKYDAENERMKLAGEKYRLPEQITKYCRQDIRVLYQGYVANRKILNNLVKHKVDEYKTVAIPYNADLKYYNFCDHGTTEQIGLINEGGYMNLTNQSKIAIGYLDWLIETTGQQILHKDNNPTGEIKLGKWSVDGFNEKDKIVYQINGCYWHGCDSCWPDDSKILYDGKSVATVRAESVRKLKALEHAMERIDEELVLKVIFECEIKEQIRDKNNIFNGKTMADFMDQHDDTSPIDLRKTLAGGRTGPIRFECKMIRNERAIRYYDVISLYPFVLSGGFPFPVGHPQIQSNVPPYNHHSEIPEVAIMRVKILPPENLELPIIPIRDDGQLLFVLCKKCAQIHKDNNIGRISCEHEPEDRAFEIQTNSAELKYALKNGYKCLKVEASEPSYDNEEQKKNLWNYMKKFINYSLTPKNAS</sequence>
<comment type="similarity">
    <text evidence="1">Belongs to the DNA polymerase type-B family.</text>
</comment>
<feature type="domain" description="DNA-directed DNA polymerase family B mitochondria/virus" evidence="9">
    <location>
        <begin position="787"/>
        <end position="960"/>
    </location>
</feature>
<evidence type="ECO:0000313" key="10">
    <source>
        <dbReference type="Proteomes" id="UP000887577"/>
    </source>
</evidence>
<keyword evidence="10" id="KW-1185">Reference proteome</keyword>
<evidence type="ECO:0000256" key="4">
    <source>
        <dbReference type="ARBA" id="ARBA00022695"/>
    </source>
</evidence>
<dbReference type="GO" id="GO:0000166">
    <property type="term" value="F:nucleotide binding"/>
    <property type="evidence" value="ECO:0007669"/>
    <property type="project" value="InterPro"/>
</dbReference>
<keyword evidence="3" id="KW-0808">Transferase</keyword>
<protein>
    <recommendedName>
        <fullName evidence="2">DNA-directed DNA polymerase</fullName>
        <ecNumber evidence="2">2.7.7.7</ecNumber>
    </recommendedName>
</protein>
<dbReference type="Pfam" id="PF03175">
    <property type="entry name" value="DNA_pol_B_2"/>
    <property type="match status" value="2"/>
</dbReference>
<name>A0A914YNW5_9BILA</name>
<comment type="catalytic activity">
    <reaction evidence="8">
        <text>DNA(n) + a 2'-deoxyribonucleoside 5'-triphosphate = DNA(n+1) + diphosphate</text>
        <dbReference type="Rhea" id="RHEA:22508"/>
        <dbReference type="Rhea" id="RHEA-COMP:17339"/>
        <dbReference type="Rhea" id="RHEA-COMP:17340"/>
        <dbReference type="ChEBI" id="CHEBI:33019"/>
        <dbReference type="ChEBI" id="CHEBI:61560"/>
        <dbReference type="ChEBI" id="CHEBI:173112"/>
        <dbReference type="EC" id="2.7.7.7"/>
    </reaction>
</comment>
<keyword evidence="7" id="KW-0238">DNA-binding</keyword>
<evidence type="ECO:0000256" key="8">
    <source>
        <dbReference type="ARBA" id="ARBA00049244"/>
    </source>
</evidence>
<dbReference type="InterPro" id="IPR004868">
    <property type="entry name" value="DNA-dir_DNA_pol_B_mt/vir"/>
</dbReference>